<accession>A0ABU8L8L6</accession>
<protein>
    <submittedName>
        <fullName evidence="2">GNAT family N-acetyltransferase</fullName>
        <ecNumber evidence="2">2.3.1.-</ecNumber>
    </submittedName>
</protein>
<name>A0ABU8L8L6_9MICO</name>
<keyword evidence="2" id="KW-0808">Transferase</keyword>
<keyword evidence="2" id="KW-0012">Acyltransferase</keyword>
<dbReference type="PROSITE" id="PS51186">
    <property type="entry name" value="GNAT"/>
    <property type="match status" value="1"/>
</dbReference>
<keyword evidence="3" id="KW-1185">Reference proteome</keyword>
<dbReference type="GO" id="GO:0016746">
    <property type="term" value="F:acyltransferase activity"/>
    <property type="evidence" value="ECO:0007669"/>
    <property type="project" value="UniProtKB-KW"/>
</dbReference>
<dbReference type="Pfam" id="PF00583">
    <property type="entry name" value="Acetyltransf_1"/>
    <property type="match status" value="1"/>
</dbReference>
<dbReference type="EMBL" id="JBBDGM010000003">
    <property type="protein sequence ID" value="MEJ1087665.1"/>
    <property type="molecule type" value="Genomic_DNA"/>
</dbReference>
<evidence type="ECO:0000313" key="2">
    <source>
        <dbReference type="EMBL" id="MEJ1087665.1"/>
    </source>
</evidence>
<dbReference type="Proteomes" id="UP001371224">
    <property type="component" value="Unassembled WGS sequence"/>
</dbReference>
<dbReference type="RefSeq" id="WP_337331334.1">
    <property type="nucleotide sequence ID" value="NZ_JBBDGM010000003.1"/>
</dbReference>
<reference evidence="2 3" key="1">
    <citation type="submission" date="2024-02" db="EMBL/GenBank/DDBJ databases">
        <authorList>
            <person name="Saticioglu I.B."/>
        </authorList>
    </citation>
    <scope>NUCLEOTIDE SEQUENCE [LARGE SCALE GENOMIC DNA]</scope>
    <source>
        <strain evidence="2 3">Mu-80</strain>
    </source>
</reference>
<dbReference type="CDD" id="cd04301">
    <property type="entry name" value="NAT_SF"/>
    <property type="match status" value="1"/>
</dbReference>
<dbReference type="Gene3D" id="3.40.630.30">
    <property type="match status" value="1"/>
</dbReference>
<feature type="domain" description="N-acetyltransferase" evidence="1">
    <location>
        <begin position="9"/>
        <end position="186"/>
    </location>
</feature>
<dbReference type="InterPro" id="IPR016181">
    <property type="entry name" value="Acyl_CoA_acyltransferase"/>
</dbReference>
<comment type="caution">
    <text evidence="2">The sequence shown here is derived from an EMBL/GenBank/DDBJ whole genome shotgun (WGS) entry which is preliminary data.</text>
</comment>
<gene>
    <name evidence="2" type="ORF">WDU99_04980</name>
</gene>
<organism evidence="2 3">
    <name type="scientific">Microbacterium bandirmense</name>
    <dbReference type="NCBI Taxonomy" id="3122050"/>
    <lineage>
        <taxon>Bacteria</taxon>
        <taxon>Bacillati</taxon>
        <taxon>Actinomycetota</taxon>
        <taxon>Actinomycetes</taxon>
        <taxon>Micrococcales</taxon>
        <taxon>Microbacteriaceae</taxon>
        <taxon>Microbacterium</taxon>
    </lineage>
</organism>
<evidence type="ECO:0000259" key="1">
    <source>
        <dbReference type="PROSITE" id="PS51186"/>
    </source>
</evidence>
<evidence type="ECO:0000313" key="3">
    <source>
        <dbReference type="Proteomes" id="UP001371224"/>
    </source>
</evidence>
<proteinExistence type="predicted"/>
<dbReference type="InterPro" id="IPR000182">
    <property type="entry name" value="GNAT_dom"/>
</dbReference>
<sequence>MTSTISPGITITEMPVPAHLDAPDAADFYAVVALDNAVCLSDSGLDDYAGTAAEALPRWQASDDQITRTFIAREDGRIVGAIIVRWAVAEPTSAEAELMVLPEHWGRGVEQALLDRAETEVRALGRKVIQAWTLHRTDPGPSPFTPKTGYGRVSASPHARLLAENGFTLAQVERSSAFDLRADPAPIERMLASALAAAGDDYRIVEWTLPTPPEHRDGYAWALSRMSTDAPSGDLDVDEETWDADRLARRDERVIEGGQTMSVVAVEHVPTGALAAFNELVIGSDPAGVTHQYCTLVLKEHRGHRLGQVVKCANILRWRDIAPASARINTFNAEENRPMLDINEAMGFRPVSYAGAWQKTLS</sequence>
<dbReference type="SUPFAM" id="SSF55729">
    <property type="entry name" value="Acyl-CoA N-acyltransferases (Nat)"/>
    <property type="match status" value="2"/>
</dbReference>
<dbReference type="EC" id="2.3.1.-" evidence="2"/>